<dbReference type="InterPro" id="IPR010258">
    <property type="entry name" value="Conjugal_tfr_TrbG/VirB9/CagX"/>
</dbReference>
<dbReference type="Gene3D" id="2.60.40.2500">
    <property type="match status" value="1"/>
</dbReference>
<proteinExistence type="inferred from homology"/>
<evidence type="ECO:0000256" key="2">
    <source>
        <dbReference type="ARBA" id="ARBA00022729"/>
    </source>
</evidence>
<dbReference type="EMBL" id="JX415962">
    <property type="protein sequence ID" value="AFY26814.1"/>
    <property type="molecule type" value="Genomic_DNA"/>
</dbReference>
<dbReference type="InterPro" id="IPR014148">
    <property type="entry name" value="VirB9"/>
</dbReference>
<feature type="chain" id="PRO_5003933643" evidence="4">
    <location>
        <begin position="28"/>
        <end position="281"/>
    </location>
</feature>
<evidence type="ECO:0000256" key="1">
    <source>
        <dbReference type="ARBA" id="ARBA00006135"/>
    </source>
</evidence>
<evidence type="ECO:0000256" key="4">
    <source>
        <dbReference type="SAM" id="SignalP"/>
    </source>
</evidence>
<evidence type="ECO:0000256" key="3">
    <source>
        <dbReference type="ARBA" id="ARBA00023026"/>
    </source>
</evidence>
<dbReference type="CDD" id="cd06911">
    <property type="entry name" value="VirB9_CagX_TrbG"/>
    <property type="match status" value="1"/>
</dbReference>
<keyword evidence="3" id="KW-0843">Virulence</keyword>
<dbReference type="AlphaFoldDB" id="K9P2H0"/>
<evidence type="ECO:0000313" key="5">
    <source>
        <dbReference type="EMBL" id="AFY26814.1"/>
    </source>
</evidence>
<protein>
    <submittedName>
        <fullName evidence="5">Type IV secretion system protein</fullName>
    </submittedName>
</protein>
<comment type="similarity">
    <text evidence="1">Belongs to the TrbG/VirB9 family.</text>
</comment>
<feature type="signal peptide" evidence="4">
    <location>
        <begin position="1"/>
        <end position="27"/>
    </location>
</feature>
<gene>
    <name evidence="5" type="primary">virB9-1</name>
</gene>
<dbReference type="Pfam" id="PF03524">
    <property type="entry name" value="CagX"/>
    <property type="match status" value="1"/>
</dbReference>
<accession>K9P2H0</accession>
<dbReference type="InterPro" id="IPR033645">
    <property type="entry name" value="VirB9/CagX/TrbG_C"/>
</dbReference>
<organism evidence="5">
    <name type="scientific">Anaplasma phagocytophilum</name>
    <name type="common">Ehrlichia phagocytophila</name>
    <dbReference type="NCBI Taxonomy" id="948"/>
    <lineage>
        <taxon>Bacteria</taxon>
        <taxon>Pseudomonadati</taxon>
        <taxon>Pseudomonadota</taxon>
        <taxon>Alphaproteobacteria</taxon>
        <taxon>Rickettsiales</taxon>
        <taxon>Anaplasmataceae</taxon>
        <taxon>Anaplasma</taxon>
        <taxon>phagocytophilum group</taxon>
    </lineage>
</organism>
<dbReference type="InterPro" id="IPR038161">
    <property type="entry name" value="VirB9/CagX/TrbG_C_sf"/>
</dbReference>
<sequence length="281" mass="31399">MMNFYKNFYVALVTAFALFSMSKACFASTNIGVPVSVDSRIKTFVYSQNEVFPVVFNYGYHSYIEFSQGETVRVMALGDNANWKIRPVDNKLYVMPLEKEGHTNMLIETSKGRSYAFDLISTAIPLSGGDESSINKLGRTNSALADLAYVVRFYYPQSDRNFDIMGQKLEISPPSLASSVDADDVEIEPNATRTNYVFTGGSAHVSLAPTQAFDDGYLTYFQFGKNNKEIPKIYVVKKGGKKVPCKMLLLRDYVIVEGVHELFYLDFGDGRSVEVVNQALS</sequence>
<reference evidence="5" key="1">
    <citation type="journal article" date="2012" name="BMC Genomics">
        <title>Structure of the type IV secretion system in different strains of Anaplasma phagocytophilum.</title>
        <authorList>
            <person name="Al-Khedery B."/>
            <person name="Lundgren A.M."/>
            <person name="Stuen S."/>
            <person name="Granquist E.G."/>
            <person name="Munderloh U.G."/>
            <person name="Nelson C.M."/>
            <person name="Alleman A.R."/>
            <person name="Mahan S.M."/>
            <person name="Barbet A.F."/>
        </authorList>
    </citation>
    <scope>NUCLEOTIDE SEQUENCE</scope>
    <source>
        <strain evidence="5">NorLamb-V1</strain>
    </source>
</reference>
<dbReference type="NCBIfam" id="TIGR02781">
    <property type="entry name" value="VirB9"/>
    <property type="match status" value="1"/>
</dbReference>
<name>K9P2H0_ANAPH</name>
<keyword evidence="2 4" id="KW-0732">Signal</keyword>